<dbReference type="PROSITE" id="PS50110">
    <property type="entry name" value="RESPONSE_REGULATORY"/>
    <property type="match status" value="1"/>
</dbReference>
<evidence type="ECO:0000313" key="5">
    <source>
        <dbReference type="Proteomes" id="UP000198393"/>
    </source>
</evidence>
<dbReference type="EMBL" id="FZPD01000004">
    <property type="protein sequence ID" value="SNT13219.1"/>
    <property type="molecule type" value="Genomic_DNA"/>
</dbReference>
<dbReference type="InterPro" id="IPR011006">
    <property type="entry name" value="CheY-like_superfamily"/>
</dbReference>
<dbReference type="SUPFAM" id="SSF52172">
    <property type="entry name" value="CheY-like"/>
    <property type="match status" value="1"/>
</dbReference>
<dbReference type="OrthoDB" id="109585at2"/>
<dbReference type="InterPro" id="IPR050595">
    <property type="entry name" value="Bact_response_regulator"/>
</dbReference>
<dbReference type="GO" id="GO:0000160">
    <property type="term" value="P:phosphorelay signal transduction system"/>
    <property type="evidence" value="ECO:0007669"/>
    <property type="project" value="InterPro"/>
</dbReference>
<dbReference type="PANTHER" id="PTHR44591">
    <property type="entry name" value="STRESS RESPONSE REGULATOR PROTEIN 1"/>
    <property type="match status" value="1"/>
</dbReference>
<evidence type="ECO:0000313" key="4">
    <source>
        <dbReference type="EMBL" id="SNT13219.1"/>
    </source>
</evidence>
<dbReference type="InterPro" id="IPR001789">
    <property type="entry name" value="Sig_transdc_resp-reg_receiver"/>
</dbReference>
<dbReference type="Pfam" id="PF00072">
    <property type="entry name" value="Response_reg"/>
    <property type="match status" value="1"/>
</dbReference>
<protein>
    <submittedName>
        <fullName evidence="4">Response regulator receiver domain-containing protein</fullName>
    </submittedName>
</protein>
<organism evidence="4 5">
    <name type="scientific">Ekhidna lutea</name>
    <dbReference type="NCBI Taxonomy" id="447679"/>
    <lineage>
        <taxon>Bacteria</taxon>
        <taxon>Pseudomonadati</taxon>
        <taxon>Bacteroidota</taxon>
        <taxon>Cytophagia</taxon>
        <taxon>Cytophagales</taxon>
        <taxon>Reichenbachiellaceae</taxon>
        <taxon>Ekhidna</taxon>
    </lineage>
</organism>
<dbReference type="AlphaFoldDB" id="A0A239K6H9"/>
<accession>A0A239K6H9</accession>
<evidence type="ECO:0000256" key="2">
    <source>
        <dbReference type="PROSITE-ProRule" id="PRU00169"/>
    </source>
</evidence>
<evidence type="ECO:0000259" key="3">
    <source>
        <dbReference type="PROSITE" id="PS50110"/>
    </source>
</evidence>
<proteinExistence type="predicted"/>
<feature type="domain" description="Response regulatory" evidence="3">
    <location>
        <begin position="30"/>
        <end position="144"/>
    </location>
</feature>
<name>A0A239K6H9_EKHLU</name>
<evidence type="ECO:0000256" key="1">
    <source>
        <dbReference type="ARBA" id="ARBA00022553"/>
    </source>
</evidence>
<dbReference type="SMART" id="SM00448">
    <property type="entry name" value="REC"/>
    <property type="match status" value="1"/>
</dbReference>
<sequence>METLTAEERAERRAARRAARQAARVEKEYTILYVDDEMPNLRGFKSTFRRLYNVHTALGPQEALEVIKKEKIDLIVTDHRMPHMSGVELLKDVFSSHPEMKRMILSGFIKRADLYETIGDFGIHDFVTKPWDFDDLNAIFQRILTTDAEVKDFSKLG</sequence>
<keyword evidence="1 2" id="KW-0597">Phosphoprotein</keyword>
<gene>
    <name evidence="4" type="ORF">SAMN05421640_2427</name>
</gene>
<keyword evidence="5" id="KW-1185">Reference proteome</keyword>
<feature type="modified residue" description="4-aspartylphosphate" evidence="2">
    <location>
        <position position="78"/>
    </location>
</feature>
<dbReference type="RefSeq" id="WP_089357140.1">
    <property type="nucleotide sequence ID" value="NZ_FZPD01000004.1"/>
</dbReference>
<reference evidence="4 5" key="1">
    <citation type="submission" date="2017-06" db="EMBL/GenBank/DDBJ databases">
        <authorList>
            <person name="Kim H.J."/>
            <person name="Triplett B.A."/>
        </authorList>
    </citation>
    <scope>NUCLEOTIDE SEQUENCE [LARGE SCALE GENOMIC DNA]</scope>
    <source>
        <strain evidence="4 5">DSM 19307</strain>
    </source>
</reference>
<dbReference type="PANTHER" id="PTHR44591:SF19">
    <property type="entry name" value="TWO-COMPONENT RESPONSE REGULATOR-RELATED"/>
    <property type="match status" value="1"/>
</dbReference>
<dbReference type="Gene3D" id="3.40.50.2300">
    <property type="match status" value="1"/>
</dbReference>
<dbReference type="Proteomes" id="UP000198393">
    <property type="component" value="Unassembled WGS sequence"/>
</dbReference>